<dbReference type="Proteomes" id="UP001556098">
    <property type="component" value="Unassembled WGS sequence"/>
</dbReference>
<reference evidence="2 3" key="1">
    <citation type="submission" date="2024-07" db="EMBL/GenBank/DDBJ databases">
        <title>Marimonas sp.nov., isolated from tidal-flat sediment.</title>
        <authorList>
            <person name="Jayan J.N."/>
            <person name="Lee S.S."/>
        </authorList>
    </citation>
    <scope>NUCLEOTIDE SEQUENCE [LARGE SCALE GENOMIC DNA]</scope>
    <source>
        <strain evidence="2 3">MJW-29</strain>
    </source>
</reference>
<gene>
    <name evidence="2" type="ORF">AB2B41_06560</name>
</gene>
<comment type="caution">
    <text evidence="2">The sequence shown here is derived from an EMBL/GenBank/DDBJ whole genome shotgun (WGS) entry which is preliminary data.</text>
</comment>
<name>A0ABV3RJV1_9RHOB</name>
<evidence type="ECO:0000313" key="3">
    <source>
        <dbReference type="Proteomes" id="UP001556098"/>
    </source>
</evidence>
<dbReference type="RefSeq" id="WP_367876963.1">
    <property type="nucleotide sequence ID" value="NZ_JBFNXX010000004.1"/>
</dbReference>
<protein>
    <submittedName>
        <fullName evidence="2">Uncharacterized protein</fullName>
    </submittedName>
</protein>
<keyword evidence="1" id="KW-0472">Membrane</keyword>
<proteinExistence type="predicted"/>
<feature type="transmembrane region" description="Helical" evidence="1">
    <location>
        <begin position="51"/>
        <end position="73"/>
    </location>
</feature>
<accession>A0ABV3RJV1</accession>
<keyword evidence="1" id="KW-0812">Transmembrane</keyword>
<keyword evidence="1" id="KW-1133">Transmembrane helix</keyword>
<evidence type="ECO:0000256" key="1">
    <source>
        <dbReference type="SAM" id="Phobius"/>
    </source>
</evidence>
<sequence>MVETHDHFIQRLNAHGNKRAKIAKGYRTRIDSNGLLVAEPRRSHFLPSAGVLKLVMVMLIGFLSFKSLVLAAYGPVTYNERLAKLENGTMIEKIGAKALKIDPVTEAVANSVGPVMR</sequence>
<evidence type="ECO:0000313" key="2">
    <source>
        <dbReference type="EMBL" id="MEW9919257.1"/>
    </source>
</evidence>
<organism evidence="2 3">
    <name type="scientific">Sulfitobacter sediminis</name>
    <dbReference type="NCBI Taxonomy" id="3234186"/>
    <lineage>
        <taxon>Bacteria</taxon>
        <taxon>Pseudomonadati</taxon>
        <taxon>Pseudomonadota</taxon>
        <taxon>Alphaproteobacteria</taxon>
        <taxon>Rhodobacterales</taxon>
        <taxon>Roseobacteraceae</taxon>
        <taxon>Sulfitobacter</taxon>
    </lineage>
</organism>
<dbReference type="EMBL" id="JBFNXX010000004">
    <property type="protein sequence ID" value="MEW9919257.1"/>
    <property type="molecule type" value="Genomic_DNA"/>
</dbReference>
<keyword evidence="3" id="KW-1185">Reference proteome</keyword>